<evidence type="ECO:0000313" key="1">
    <source>
        <dbReference type="EMBL" id="GEP55601.1"/>
    </source>
</evidence>
<gene>
    <name evidence="1" type="ORF">RSO01_27670</name>
</gene>
<evidence type="ECO:0008006" key="3">
    <source>
        <dbReference type="Google" id="ProtNLM"/>
    </source>
</evidence>
<dbReference type="AlphaFoldDB" id="A0A512NA94"/>
<keyword evidence="2" id="KW-1185">Reference proteome</keyword>
<organism evidence="1 2">
    <name type="scientific">Reyranella soli</name>
    <dbReference type="NCBI Taxonomy" id="1230389"/>
    <lineage>
        <taxon>Bacteria</taxon>
        <taxon>Pseudomonadati</taxon>
        <taxon>Pseudomonadota</taxon>
        <taxon>Alphaproteobacteria</taxon>
        <taxon>Hyphomicrobiales</taxon>
        <taxon>Reyranellaceae</taxon>
        <taxon>Reyranella</taxon>
    </lineage>
</organism>
<evidence type="ECO:0000313" key="2">
    <source>
        <dbReference type="Proteomes" id="UP000321058"/>
    </source>
</evidence>
<sequence>MSLVARTLEAAGLPTVIIGSALDIVEHCGVPRFVFTDFPLGNPCGPPDRRDVQRAVVELALGLLSGAEKPRTMVRAPFDWHDPEWRGRYGRLDPAERERLRQLGDQRRARVADRKSRYGM</sequence>
<name>A0A512NA94_9HYPH</name>
<dbReference type="Proteomes" id="UP000321058">
    <property type="component" value="Unassembled WGS sequence"/>
</dbReference>
<reference evidence="1 2" key="1">
    <citation type="submission" date="2019-07" db="EMBL/GenBank/DDBJ databases">
        <title>Whole genome shotgun sequence of Reyranella soli NBRC 108950.</title>
        <authorList>
            <person name="Hosoyama A."/>
            <person name="Uohara A."/>
            <person name="Ohji S."/>
            <person name="Ichikawa N."/>
        </authorList>
    </citation>
    <scope>NUCLEOTIDE SEQUENCE [LARGE SCALE GENOMIC DNA]</scope>
    <source>
        <strain evidence="1 2">NBRC 108950</strain>
    </source>
</reference>
<accession>A0A512NA94</accession>
<proteinExistence type="predicted"/>
<comment type="caution">
    <text evidence="1">The sequence shown here is derived from an EMBL/GenBank/DDBJ whole genome shotgun (WGS) entry which is preliminary data.</text>
</comment>
<dbReference type="EMBL" id="BKAJ01000040">
    <property type="protein sequence ID" value="GEP55601.1"/>
    <property type="molecule type" value="Genomic_DNA"/>
</dbReference>
<dbReference type="OrthoDB" id="7059770at2"/>
<dbReference type="RefSeq" id="WP_147149686.1">
    <property type="nucleotide sequence ID" value="NZ_BKAJ01000040.1"/>
</dbReference>
<protein>
    <recommendedName>
        <fullName evidence="3">Glycine reductase</fullName>
    </recommendedName>
</protein>